<dbReference type="GO" id="GO:0008233">
    <property type="term" value="F:peptidase activity"/>
    <property type="evidence" value="ECO:0007669"/>
    <property type="project" value="UniProtKB-KW"/>
</dbReference>
<dbReference type="SUPFAM" id="SSF144091">
    <property type="entry name" value="Rhomboid-like"/>
    <property type="match status" value="1"/>
</dbReference>
<comment type="subcellular location">
    <subcellularLocation>
        <location evidence="1">Membrane</location>
        <topology evidence="1">Multi-pass membrane protein</topology>
    </subcellularLocation>
</comment>
<proteinExistence type="predicted"/>
<keyword evidence="2 5" id="KW-0812">Transmembrane</keyword>
<protein>
    <submittedName>
        <fullName evidence="7">Rhomboid family intramembrane serine protease</fullName>
    </submittedName>
</protein>
<accession>A0ABQ6VEH4</accession>
<keyword evidence="4 5" id="KW-0472">Membrane</keyword>
<organism evidence="7 8">
    <name type="scientific">Corynebacterium zhongnanshanii</name>
    <dbReference type="NCBI Taxonomy" id="2768834"/>
    <lineage>
        <taxon>Bacteria</taxon>
        <taxon>Bacillati</taxon>
        <taxon>Actinomycetota</taxon>
        <taxon>Actinomycetes</taxon>
        <taxon>Mycobacteriales</taxon>
        <taxon>Corynebacteriaceae</taxon>
        <taxon>Corynebacterium</taxon>
    </lineage>
</organism>
<keyword evidence="7" id="KW-0645">Protease</keyword>
<evidence type="ECO:0000256" key="1">
    <source>
        <dbReference type="ARBA" id="ARBA00004141"/>
    </source>
</evidence>
<evidence type="ECO:0000256" key="3">
    <source>
        <dbReference type="ARBA" id="ARBA00022989"/>
    </source>
</evidence>
<dbReference type="Pfam" id="PF01694">
    <property type="entry name" value="Rhomboid"/>
    <property type="match status" value="1"/>
</dbReference>
<keyword evidence="7" id="KW-0378">Hydrolase</keyword>
<evidence type="ECO:0000313" key="8">
    <source>
        <dbReference type="Proteomes" id="UP000436181"/>
    </source>
</evidence>
<feature type="transmembrane region" description="Helical" evidence="5">
    <location>
        <begin position="33"/>
        <end position="50"/>
    </location>
</feature>
<comment type="caution">
    <text evidence="7">The sequence shown here is derived from an EMBL/GenBank/DDBJ whole genome shotgun (WGS) entry which is preliminary data.</text>
</comment>
<feature type="transmembrane region" description="Helical" evidence="5">
    <location>
        <begin position="55"/>
        <end position="75"/>
    </location>
</feature>
<feature type="transmembrane region" description="Helical" evidence="5">
    <location>
        <begin position="81"/>
        <end position="101"/>
    </location>
</feature>
<evidence type="ECO:0000259" key="6">
    <source>
        <dbReference type="Pfam" id="PF01694"/>
    </source>
</evidence>
<dbReference type="InterPro" id="IPR022764">
    <property type="entry name" value="Peptidase_S54_rhomboid_dom"/>
</dbReference>
<feature type="domain" description="Peptidase S54 rhomboid" evidence="6">
    <location>
        <begin position="23"/>
        <end position="148"/>
    </location>
</feature>
<gene>
    <name evidence="7" type="ORF">F8377_07125</name>
</gene>
<evidence type="ECO:0000256" key="2">
    <source>
        <dbReference type="ARBA" id="ARBA00022692"/>
    </source>
</evidence>
<reference evidence="7 8" key="1">
    <citation type="submission" date="2019-10" db="EMBL/GenBank/DDBJ databases">
        <title>Corynebacterium sp novel species isolated from the respiratory tract of Marmot.</title>
        <authorList>
            <person name="Zhang G."/>
        </authorList>
    </citation>
    <scope>NUCLEOTIDE SEQUENCE [LARGE SCALE GENOMIC DNA]</scope>
    <source>
        <strain evidence="7 8">336</strain>
    </source>
</reference>
<dbReference type="InterPro" id="IPR035952">
    <property type="entry name" value="Rhomboid-like_sf"/>
</dbReference>
<keyword evidence="3 5" id="KW-1133">Transmembrane helix</keyword>
<evidence type="ECO:0000313" key="7">
    <source>
        <dbReference type="EMBL" id="KAB3521087.1"/>
    </source>
</evidence>
<feature type="transmembrane region" description="Helical" evidence="5">
    <location>
        <begin position="132"/>
        <end position="152"/>
    </location>
</feature>
<dbReference type="Gene3D" id="1.20.1540.10">
    <property type="entry name" value="Rhomboid-like"/>
    <property type="match status" value="1"/>
</dbReference>
<dbReference type="EMBL" id="WBZJ01000002">
    <property type="protein sequence ID" value="KAB3521087.1"/>
    <property type="molecule type" value="Genomic_DNA"/>
</dbReference>
<dbReference type="Proteomes" id="UP000436181">
    <property type="component" value="Unassembled WGS sequence"/>
</dbReference>
<name>A0ABQ6VEH4_9CORY</name>
<keyword evidence="8" id="KW-1185">Reference proteome</keyword>
<feature type="transmembrane region" description="Helical" evidence="5">
    <location>
        <begin position="108"/>
        <end position="126"/>
    </location>
</feature>
<evidence type="ECO:0000256" key="4">
    <source>
        <dbReference type="ARBA" id="ARBA00023136"/>
    </source>
</evidence>
<evidence type="ECO:0000256" key="5">
    <source>
        <dbReference type="SAM" id="Phobius"/>
    </source>
</evidence>
<dbReference type="GO" id="GO:0006508">
    <property type="term" value="P:proteolysis"/>
    <property type="evidence" value="ECO:0007669"/>
    <property type="project" value="UniProtKB-KW"/>
</dbReference>
<sequence>MGGYLTNFGVHPRDPYGLIGIPLAPFIHGSWEHLIANTSIAWVLVFLVALSGRAVLWRASTIIVLVSGLGTWVVASPLTVHVGASGLIFGWVTFLIFQGWYSRSILQMLLGVVVVFAYGGVLWGVFPTTMGVSWQMHLFGAIGGVIAARSVGQDMRRNRQVMKRRQRMQRAPYQEAPLYGSASPGNRPWGGQ</sequence>
<dbReference type="PANTHER" id="PTHR43066">
    <property type="entry name" value="RHOMBOID-RELATED PROTEIN"/>
    <property type="match status" value="1"/>
</dbReference>